<dbReference type="PANTHER" id="PTHR31189">
    <property type="entry name" value="OS03G0336100 PROTEIN-RELATED"/>
    <property type="match status" value="1"/>
</dbReference>
<keyword evidence="3" id="KW-1185">Reference proteome</keyword>
<dbReference type="Pfam" id="PF00190">
    <property type="entry name" value="Cupin_1"/>
    <property type="match status" value="1"/>
</dbReference>
<evidence type="ECO:0000313" key="3">
    <source>
        <dbReference type="Proteomes" id="UP000215914"/>
    </source>
</evidence>
<organism evidence="2 3">
    <name type="scientific">Helianthus annuus</name>
    <name type="common">Common sunflower</name>
    <dbReference type="NCBI Taxonomy" id="4232"/>
    <lineage>
        <taxon>Eukaryota</taxon>
        <taxon>Viridiplantae</taxon>
        <taxon>Streptophyta</taxon>
        <taxon>Embryophyta</taxon>
        <taxon>Tracheophyta</taxon>
        <taxon>Spermatophyta</taxon>
        <taxon>Magnoliopsida</taxon>
        <taxon>eudicotyledons</taxon>
        <taxon>Gunneridae</taxon>
        <taxon>Pentapetalae</taxon>
        <taxon>asterids</taxon>
        <taxon>campanulids</taxon>
        <taxon>Asterales</taxon>
        <taxon>Asteraceae</taxon>
        <taxon>Asteroideae</taxon>
        <taxon>Heliantheae alliance</taxon>
        <taxon>Heliantheae</taxon>
        <taxon>Helianthus</taxon>
    </lineage>
</organism>
<dbReference type="AlphaFoldDB" id="A0A9K3JFY9"/>
<dbReference type="InterPro" id="IPR006045">
    <property type="entry name" value="Cupin_1"/>
</dbReference>
<sequence>MGVVSWWFNGGDSDAVILLLGDSSKSLVPGQFTYYFGVGPLGLLAGFQSDYVGKTFGLDQKESENIVNSQQGDVLVQLDQGIKFPAPSNHTKGKLYANVEDPSGAAVVVKGGGYINYLTEKKLPMLSEIGLSAKFLKLEGNAMSALDYVADGSVAICYIAKGSGRVKVVGSEGKPALR</sequence>
<gene>
    <name evidence="2" type="ORF">HanXRQr2_Chr03g0103221</name>
</gene>
<dbReference type="Proteomes" id="UP000215914">
    <property type="component" value="Unassembled WGS sequence"/>
</dbReference>
<comment type="caution">
    <text evidence="2">The sequence shown here is derived from an EMBL/GenBank/DDBJ whole genome shotgun (WGS) entry which is preliminary data.</text>
</comment>
<dbReference type="InterPro" id="IPR014710">
    <property type="entry name" value="RmlC-like_jellyroll"/>
</dbReference>
<dbReference type="Gene3D" id="2.60.120.10">
    <property type="entry name" value="Jelly Rolls"/>
    <property type="match status" value="2"/>
</dbReference>
<dbReference type="PANTHER" id="PTHR31189:SF45">
    <property type="entry name" value="OS09G0552500 PROTEIN"/>
    <property type="match status" value="1"/>
</dbReference>
<protein>
    <submittedName>
        <fullName evidence="2">RmlC-like cupin domain superfamily, rmlC-like jelly roll protein</fullName>
    </submittedName>
</protein>
<dbReference type="EMBL" id="MNCJ02000318">
    <property type="protein sequence ID" value="KAF5813820.1"/>
    <property type="molecule type" value="Genomic_DNA"/>
</dbReference>
<reference evidence="2" key="2">
    <citation type="submission" date="2020-06" db="EMBL/GenBank/DDBJ databases">
        <title>Helianthus annuus Genome sequencing and assembly Release 2.</title>
        <authorList>
            <person name="Gouzy J."/>
            <person name="Langlade N."/>
            <person name="Munos S."/>
        </authorList>
    </citation>
    <scope>NUCLEOTIDE SEQUENCE</scope>
    <source>
        <tissue evidence="2">Leaves</tissue>
    </source>
</reference>
<dbReference type="InterPro" id="IPR050253">
    <property type="entry name" value="Seed_Storage-Functional"/>
</dbReference>
<reference evidence="2" key="1">
    <citation type="journal article" date="2017" name="Nature">
        <title>The sunflower genome provides insights into oil metabolism, flowering and Asterid evolution.</title>
        <authorList>
            <person name="Badouin H."/>
            <person name="Gouzy J."/>
            <person name="Grassa C.J."/>
            <person name="Murat F."/>
            <person name="Staton S.E."/>
            <person name="Cottret L."/>
            <person name="Lelandais-Briere C."/>
            <person name="Owens G.L."/>
            <person name="Carrere S."/>
            <person name="Mayjonade B."/>
            <person name="Legrand L."/>
            <person name="Gill N."/>
            <person name="Kane N.C."/>
            <person name="Bowers J.E."/>
            <person name="Hubner S."/>
            <person name="Bellec A."/>
            <person name="Berard A."/>
            <person name="Berges H."/>
            <person name="Blanchet N."/>
            <person name="Boniface M.C."/>
            <person name="Brunel D."/>
            <person name="Catrice O."/>
            <person name="Chaidir N."/>
            <person name="Claudel C."/>
            <person name="Donnadieu C."/>
            <person name="Faraut T."/>
            <person name="Fievet G."/>
            <person name="Helmstetter N."/>
            <person name="King M."/>
            <person name="Knapp S.J."/>
            <person name="Lai Z."/>
            <person name="Le Paslier M.C."/>
            <person name="Lippi Y."/>
            <person name="Lorenzon L."/>
            <person name="Mandel J.R."/>
            <person name="Marage G."/>
            <person name="Marchand G."/>
            <person name="Marquand E."/>
            <person name="Bret-Mestries E."/>
            <person name="Morien E."/>
            <person name="Nambeesan S."/>
            <person name="Nguyen T."/>
            <person name="Pegot-Espagnet P."/>
            <person name="Pouilly N."/>
            <person name="Raftis F."/>
            <person name="Sallet E."/>
            <person name="Schiex T."/>
            <person name="Thomas J."/>
            <person name="Vandecasteele C."/>
            <person name="Vares D."/>
            <person name="Vear F."/>
            <person name="Vautrin S."/>
            <person name="Crespi M."/>
            <person name="Mangin B."/>
            <person name="Burke J.M."/>
            <person name="Salse J."/>
            <person name="Munos S."/>
            <person name="Vincourt P."/>
            <person name="Rieseberg L.H."/>
            <person name="Langlade N.B."/>
        </authorList>
    </citation>
    <scope>NUCLEOTIDE SEQUENCE</scope>
    <source>
        <tissue evidence="2">Leaves</tissue>
    </source>
</reference>
<feature type="domain" description="Cupin type-1" evidence="1">
    <location>
        <begin position="101"/>
        <end position="173"/>
    </location>
</feature>
<dbReference type="SUPFAM" id="SSF51182">
    <property type="entry name" value="RmlC-like cupins"/>
    <property type="match status" value="1"/>
</dbReference>
<dbReference type="InterPro" id="IPR011051">
    <property type="entry name" value="RmlC_Cupin_sf"/>
</dbReference>
<name>A0A9K3JFY9_HELAN</name>
<proteinExistence type="predicted"/>
<evidence type="ECO:0000313" key="2">
    <source>
        <dbReference type="EMBL" id="KAF5813820.1"/>
    </source>
</evidence>
<evidence type="ECO:0000259" key="1">
    <source>
        <dbReference type="Pfam" id="PF00190"/>
    </source>
</evidence>
<dbReference type="Gramene" id="mRNA:HanXRQr2_Chr03g0103221">
    <property type="protein sequence ID" value="CDS:HanXRQr2_Chr03g0103221.1"/>
    <property type="gene ID" value="HanXRQr2_Chr03g0103221"/>
</dbReference>
<accession>A0A9K3JFY9</accession>